<dbReference type="NCBIfam" id="TIGR01634">
    <property type="entry name" value="tail_P2_I"/>
    <property type="match status" value="1"/>
</dbReference>
<protein>
    <submittedName>
        <fullName evidence="1">Putative tail protein II</fullName>
    </submittedName>
</protein>
<proteinExistence type="predicted"/>
<keyword evidence="2" id="KW-1185">Reference proteome</keyword>
<evidence type="ECO:0000313" key="2">
    <source>
        <dbReference type="Proteomes" id="UP000256012"/>
    </source>
</evidence>
<reference evidence="1 2" key="1">
    <citation type="submission" date="2018-04" db="EMBL/GenBank/DDBJ databases">
        <title>Complete genome of bacteriophage phiRSP, lytic for Ralstonia solanacearum.</title>
        <authorList>
            <person name="Hernandez-Romano J."/>
            <person name="Serrano-Plancarte R."/>
            <person name="Hernandez-Silva I.E."/>
            <person name="Perez-de-la-Rosa J.D."/>
        </authorList>
    </citation>
    <scope>NUCLEOTIDE SEQUENCE [LARGE SCALE GENOMIC DNA]</scope>
</reference>
<dbReference type="Proteomes" id="UP000256012">
    <property type="component" value="Segment"/>
</dbReference>
<dbReference type="RefSeq" id="YP_010037891.1">
    <property type="nucleotide sequence ID" value="NC_054146.1"/>
</dbReference>
<sequence length="225" mass="24297">MSDLLPPNATPQERAIAEAVARISDVPADGARAMWNPDTCPASLLPWMAWAFGVDFWEPSWSEEQKRGAIKSAVAVQRYKGTIGAVKEAMGALGFAVTIQEWFQMIPEGNPYTFDVIVETSQVGIDDGDLAKIISFIERTKNLRSHLRAGRQVISPKAGPIIAGALCMGQEVTVRYDGPYYSDGTVATDLLLDAATYGEASTAGAIDLLDQIVTADMPNNSWGMQ</sequence>
<dbReference type="InterPro" id="IPR006521">
    <property type="entry name" value="Tail_protein_I"/>
</dbReference>
<dbReference type="EMBL" id="MH252365">
    <property type="protein sequence ID" value="AXF38224.1"/>
    <property type="molecule type" value="Genomic_DNA"/>
</dbReference>
<evidence type="ECO:0000313" key="1">
    <source>
        <dbReference type="EMBL" id="AXF38224.1"/>
    </source>
</evidence>
<dbReference type="KEGG" id="vg:63642355"/>
<accession>A0A345ANT5</accession>
<name>A0A345ANT5_9CAUD</name>
<organism evidence="1 2">
    <name type="scientific">Ralstonia phage phiRSP</name>
    <dbReference type="NCBI Taxonomy" id="2201420"/>
    <lineage>
        <taxon>Viruses</taxon>
        <taxon>Duplodnaviria</taxon>
        <taxon>Heunggongvirae</taxon>
        <taxon>Uroviricota</taxon>
        <taxon>Caudoviricetes</taxon>
        <taxon>Coatlandelriovirus</taxon>
        <taxon>Coatlandelriovirus RSP</taxon>
    </lineage>
</organism>
<dbReference type="Pfam" id="PF09684">
    <property type="entry name" value="Tail_P2_I"/>
    <property type="match status" value="1"/>
</dbReference>
<dbReference type="GeneID" id="63642355"/>